<accession>A0A382F061</accession>
<protein>
    <recommendedName>
        <fullName evidence="2">FlgD Ig-like domain-containing protein</fullName>
    </recommendedName>
</protein>
<feature type="non-terminal residue" evidence="1">
    <location>
        <position position="1"/>
    </location>
</feature>
<evidence type="ECO:0000313" key="1">
    <source>
        <dbReference type="EMBL" id="SVB56388.1"/>
    </source>
</evidence>
<sequence>SRSQMIWFTNLPSKAEIRIFTLAGDLVDILEHNIDYKGNDVYNIDEYKAPQLSGGEHAWDLITKDDQAIASGLYLFTVKNLDKETLSYGKIKEGKFLIIK</sequence>
<dbReference type="EMBL" id="UINC01047292">
    <property type="protein sequence ID" value="SVB56388.1"/>
    <property type="molecule type" value="Genomic_DNA"/>
</dbReference>
<gene>
    <name evidence="1" type="ORF">METZ01_LOCUS209242</name>
</gene>
<evidence type="ECO:0008006" key="2">
    <source>
        <dbReference type="Google" id="ProtNLM"/>
    </source>
</evidence>
<name>A0A382F061_9ZZZZ</name>
<reference evidence="1" key="1">
    <citation type="submission" date="2018-05" db="EMBL/GenBank/DDBJ databases">
        <authorList>
            <person name="Lanie J.A."/>
            <person name="Ng W.-L."/>
            <person name="Kazmierczak K.M."/>
            <person name="Andrzejewski T.M."/>
            <person name="Davidsen T.M."/>
            <person name="Wayne K.J."/>
            <person name="Tettelin H."/>
            <person name="Glass J.I."/>
            <person name="Rusch D."/>
            <person name="Podicherti R."/>
            <person name="Tsui H.-C.T."/>
            <person name="Winkler M.E."/>
        </authorList>
    </citation>
    <scope>NUCLEOTIDE SEQUENCE</scope>
</reference>
<dbReference type="AlphaFoldDB" id="A0A382F061"/>
<organism evidence="1">
    <name type="scientific">marine metagenome</name>
    <dbReference type="NCBI Taxonomy" id="408172"/>
    <lineage>
        <taxon>unclassified sequences</taxon>
        <taxon>metagenomes</taxon>
        <taxon>ecological metagenomes</taxon>
    </lineage>
</organism>
<proteinExistence type="predicted"/>